<protein>
    <recommendedName>
        <fullName evidence="3">DNA topoisomerase</fullName>
        <ecNumber evidence="3">5.6.2.1</ecNumber>
    </recommendedName>
</protein>
<organism evidence="10 11">
    <name type="scientific">Actinoplanes cyaneus</name>
    <dbReference type="NCBI Taxonomy" id="52696"/>
    <lineage>
        <taxon>Bacteria</taxon>
        <taxon>Bacillati</taxon>
        <taxon>Actinomycetota</taxon>
        <taxon>Actinomycetes</taxon>
        <taxon>Micromonosporales</taxon>
        <taxon>Micromonosporaceae</taxon>
        <taxon>Actinoplanes</taxon>
    </lineage>
</organism>
<name>A0A919IHM6_9ACTN</name>
<evidence type="ECO:0000259" key="9">
    <source>
        <dbReference type="Pfam" id="PF21338"/>
    </source>
</evidence>
<evidence type="ECO:0000256" key="1">
    <source>
        <dbReference type="ARBA" id="ARBA00000213"/>
    </source>
</evidence>
<dbReference type="PRINTS" id="PR00416">
    <property type="entry name" value="EUTPISMRASEI"/>
</dbReference>
<dbReference type="RefSeq" id="WP_203741682.1">
    <property type="nucleotide sequence ID" value="NZ_BAAAUC010000003.1"/>
</dbReference>
<gene>
    <name evidence="10" type="primary">topA_1</name>
    <name evidence="10" type="ORF">Acy02nite_34280</name>
</gene>
<dbReference type="AlphaFoldDB" id="A0A919IHM6"/>
<dbReference type="EMBL" id="BOMH01000026">
    <property type="protein sequence ID" value="GID65547.1"/>
    <property type="molecule type" value="Genomic_DNA"/>
</dbReference>
<dbReference type="SUPFAM" id="SSF55869">
    <property type="entry name" value="DNA topoisomerase I domain"/>
    <property type="match status" value="1"/>
</dbReference>
<dbReference type="GO" id="GO:0003677">
    <property type="term" value="F:DNA binding"/>
    <property type="evidence" value="ECO:0007669"/>
    <property type="project" value="UniProtKB-KW"/>
</dbReference>
<evidence type="ECO:0000256" key="6">
    <source>
        <dbReference type="ARBA" id="ARBA00023235"/>
    </source>
</evidence>
<dbReference type="EC" id="5.6.2.1" evidence="3"/>
<comment type="similarity">
    <text evidence="2">Belongs to the type IB topoisomerase family.</text>
</comment>
<evidence type="ECO:0000259" key="8">
    <source>
        <dbReference type="Pfam" id="PF01028"/>
    </source>
</evidence>
<dbReference type="Gene3D" id="3.90.15.10">
    <property type="entry name" value="Topoisomerase I, Chain A, domain 3"/>
    <property type="match status" value="1"/>
</dbReference>
<keyword evidence="6" id="KW-0413">Isomerase</keyword>
<keyword evidence="4" id="KW-0799">Topoisomerase</keyword>
<comment type="caution">
    <text evidence="10">The sequence shown here is derived from an EMBL/GenBank/DDBJ whole genome shotgun (WGS) entry which is preliminary data.</text>
</comment>
<evidence type="ECO:0000256" key="7">
    <source>
        <dbReference type="SAM" id="MobiDB-lite"/>
    </source>
</evidence>
<accession>A0A919IHM6</accession>
<feature type="domain" description="DNA topoisomerase IB N-terminal" evidence="9">
    <location>
        <begin position="23"/>
        <end position="71"/>
    </location>
</feature>
<dbReference type="InterPro" id="IPR001631">
    <property type="entry name" value="TopoI"/>
</dbReference>
<evidence type="ECO:0000256" key="2">
    <source>
        <dbReference type="ARBA" id="ARBA00006645"/>
    </source>
</evidence>
<evidence type="ECO:0000256" key="3">
    <source>
        <dbReference type="ARBA" id="ARBA00012891"/>
    </source>
</evidence>
<feature type="region of interest" description="Disordered" evidence="7">
    <location>
        <begin position="307"/>
        <end position="328"/>
    </location>
</feature>
<dbReference type="PROSITE" id="PS52038">
    <property type="entry name" value="TOPO_IB_2"/>
    <property type="match status" value="1"/>
</dbReference>
<dbReference type="GO" id="GO:0006265">
    <property type="term" value="P:DNA topological change"/>
    <property type="evidence" value="ECO:0007669"/>
    <property type="project" value="InterPro"/>
</dbReference>
<keyword evidence="5" id="KW-0238">DNA-binding</keyword>
<evidence type="ECO:0000256" key="4">
    <source>
        <dbReference type="ARBA" id="ARBA00023029"/>
    </source>
</evidence>
<dbReference type="InterPro" id="IPR049331">
    <property type="entry name" value="Top1B_N_bact"/>
</dbReference>
<evidence type="ECO:0000313" key="10">
    <source>
        <dbReference type="EMBL" id="GID65547.1"/>
    </source>
</evidence>
<comment type="catalytic activity">
    <reaction evidence="1">
        <text>ATP-independent breakage of single-stranded DNA, followed by passage and rejoining.</text>
        <dbReference type="EC" id="5.6.2.1"/>
    </reaction>
</comment>
<dbReference type="Proteomes" id="UP000619479">
    <property type="component" value="Unassembled WGS sequence"/>
</dbReference>
<dbReference type="InterPro" id="IPR011010">
    <property type="entry name" value="DNA_brk_join_enz"/>
</dbReference>
<evidence type="ECO:0000313" key="11">
    <source>
        <dbReference type="Proteomes" id="UP000619479"/>
    </source>
</evidence>
<dbReference type="GO" id="GO:0003917">
    <property type="term" value="F:DNA topoisomerase type I (single strand cut, ATP-independent) activity"/>
    <property type="evidence" value="ECO:0007669"/>
    <property type="project" value="UniProtKB-EC"/>
</dbReference>
<dbReference type="Pfam" id="PF21338">
    <property type="entry name" value="Top1B_N_bact"/>
    <property type="match status" value="1"/>
</dbReference>
<dbReference type="Pfam" id="PF01028">
    <property type="entry name" value="Topoisom_I"/>
    <property type="match status" value="1"/>
</dbReference>
<keyword evidence="11" id="KW-1185">Reference proteome</keyword>
<dbReference type="InterPro" id="IPR014711">
    <property type="entry name" value="TopoI_cat_a-hlx-sub_euk"/>
</dbReference>
<dbReference type="SUPFAM" id="SSF56349">
    <property type="entry name" value="DNA breaking-rejoining enzymes"/>
    <property type="match status" value="1"/>
</dbReference>
<proteinExistence type="inferred from homology"/>
<reference evidence="10" key="1">
    <citation type="submission" date="2021-01" db="EMBL/GenBank/DDBJ databases">
        <title>Whole genome shotgun sequence of Actinoplanes cyaneus NBRC 14990.</title>
        <authorList>
            <person name="Komaki H."/>
            <person name="Tamura T."/>
        </authorList>
    </citation>
    <scope>NUCLEOTIDE SEQUENCE</scope>
    <source>
        <strain evidence="10">NBRC 14990</strain>
    </source>
</reference>
<feature type="domain" description="DNA topoisomerase I catalytic core eukaryotic-type" evidence="8">
    <location>
        <begin position="83"/>
        <end position="308"/>
    </location>
</feature>
<evidence type="ECO:0000256" key="5">
    <source>
        <dbReference type="ARBA" id="ARBA00023125"/>
    </source>
</evidence>
<sequence>MGKRLRRSVLTRPGFTRRRSGSGFRYLGPDGAAVTDPEVVERIKGLVIPPAWKDVWICPDPRGHIQVTGVDAAGRKQYRYHEEWRTARDEEKFDRVREVAGRLPKMRDRLCADLTSGRGLTRERVLAAIVRLLDLGMFRVGGDAYASRDEDPSYGLSTLRPEHVLSRRGTLMLKFPGKSGVLHERAVEDGEVAEVLRALKRRRSGQDRLFAYWNPSVKCWQEIRADAVNDYLREISGAPMTAKDFRTWHGTVTAAAELAEAGPQPTEAKRRKVVAHAMREVAEQLGNTPAVARASYVDPRLIEKYEDGEAPKRGDEREVRKLLKEPSS</sequence>
<dbReference type="InterPro" id="IPR013500">
    <property type="entry name" value="TopoI_cat_euk"/>
</dbReference>
<dbReference type="InterPro" id="IPR035447">
    <property type="entry name" value="DNA_topo_I_N_sf"/>
</dbReference>
<dbReference type="Gene3D" id="3.30.66.10">
    <property type="entry name" value="DNA topoisomerase I domain"/>
    <property type="match status" value="1"/>
</dbReference>
<dbReference type="Gene3D" id="1.10.132.120">
    <property type="match status" value="1"/>
</dbReference>